<comment type="subcellular location">
    <subcellularLocation>
        <location evidence="1">Cell membrane</location>
        <topology evidence="1">Multi-pass membrane protein</topology>
    </subcellularLocation>
</comment>
<organism evidence="14 15">
    <name type="scientific">Babesia ovata</name>
    <dbReference type="NCBI Taxonomy" id="189622"/>
    <lineage>
        <taxon>Eukaryota</taxon>
        <taxon>Sar</taxon>
        <taxon>Alveolata</taxon>
        <taxon>Apicomplexa</taxon>
        <taxon>Aconoidasida</taxon>
        <taxon>Piroplasmida</taxon>
        <taxon>Babesiidae</taxon>
        <taxon>Babesia</taxon>
    </lineage>
</organism>
<dbReference type="InterPro" id="IPR003439">
    <property type="entry name" value="ABC_transporter-like_ATP-bd"/>
</dbReference>
<dbReference type="InterPro" id="IPR003593">
    <property type="entry name" value="AAA+_ATPase"/>
</dbReference>
<protein>
    <submittedName>
        <fullName evidence="14">ABC transporter family protein</fullName>
    </submittedName>
</protein>
<keyword evidence="7 11" id="KW-1133">Transmembrane helix</keyword>
<dbReference type="SMART" id="SM00382">
    <property type="entry name" value="AAA"/>
    <property type="match status" value="1"/>
</dbReference>
<dbReference type="EMBL" id="BDSA01000002">
    <property type="protein sequence ID" value="GBE61085.1"/>
    <property type="molecule type" value="Genomic_DNA"/>
</dbReference>
<evidence type="ECO:0000256" key="11">
    <source>
        <dbReference type="SAM" id="Phobius"/>
    </source>
</evidence>
<feature type="transmembrane region" description="Helical" evidence="11">
    <location>
        <begin position="329"/>
        <end position="349"/>
    </location>
</feature>
<evidence type="ECO:0000259" key="13">
    <source>
        <dbReference type="PROSITE" id="PS50929"/>
    </source>
</evidence>
<dbReference type="CDD" id="cd18560">
    <property type="entry name" value="ABC_6TM_ATM1_ABCB7_HMT1_ABCB6"/>
    <property type="match status" value="1"/>
</dbReference>
<keyword evidence="15" id="KW-1185">Reference proteome</keyword>
<dbReference type="Pfam" id="PF12796">
    <property type="entry name" value="Ank_2"/>
    <property type="match status" value="1"/>
</dbReference>
<dbReference type="Pfam" id="PF00005">
    <property type="entry name" value="ABC_tran"/>
    <property type="match status" value="1"/>
</dbReference>
<dbReference type="InterPro" id="IPR036640">
    <property type="entry name" value="ABC1_TM_sf"/>
</dbReference>
<feature type="repeat" description="ANK" evidence="9">
    <location>
        <begin position="678"/>
        <end position="721"/>
    </location>
</feature>
<keyword evidence="5" id="KW-0547">Nucleotide-binding</keyword>
<dbReference type="SUPFAM" id="SSF90123">
    <property type="entry name" value="ABC transporter transmembrane region"/>
    <property type="match status" value="1"/>
</dbReference>
<keyword evidence="8 11" id="KW-0472">Membrane</keyword>
<dbReference type="SMART" id="SM00248">
    <property type="entry name" value="ANK"/>
    <property type="match status" value="2"/>
</dbReference>
<evidence type="ECO:0000256" key="4">
    <source>
        <dbReference type="ARBA" id="ARBA00022692"/>
    </source>
</evidence>
<feature type="transmembrane region" description="Helical" evidence="11">
    <location>
        <begin position="97"/>
        <end position="115"/>
    </location>
</feature>
<proteinExistence type="predicted"/>
<evidence type="ECO:0000313" key="15">
    <source>
        <dbReference type="Proteomes" id="UP000236319"/>
    </source>
</evidence>
<dbReference type="PANTHER" id="PTHR24221">
    <property type="entry name" value="ATP-BINDING CASSETTE SUB-FAMILY B"/>
    <property type="match status" value="1"/>
</dbReference>
<dbReference type="InterPro" id="IPR017871">
    <property type="entry name" value="ABC_transporter-like_CS"/>
</dbReference>
<keyword evidence="2" id="KW-0813">Transport</keyword>
<keyword evidence="4 11" id="KW-0812">Transmembrane</keyword>
<dbReference type="InterPro" id="IPR039421">
    <property type="entry name" value="Type_1_exporter"/>
</dbReference>
<keyword evidence="6" id="KW-0067">ATP-binding</keyword>
<dbReference type="GeneID" id="39874855"/>
<dbReference type="Gene3D" id="1.20.1560.10">
    <property type="entry name" value="ABC transporter type 1, transmembrane domain"/>
    <property type="match status" value="1"/>
</dbReference>
<accession>A0A2H6KDL8</accession>
<feature type="compositionally biased region" description="Basic and acidic residues" evidence="10">
    <location>
        <begin position="824"/>
        <end position="847"/>
    </location>
</feature>
<dbReference type="PROSITE" id="PS50088">
    <property type="entry name" value="ANK_REPEAT"/>
    <property type="match status" value="1"/>
</dbReference>
<dbReference type="VEuPathDB" id="PiroplasmaDB:BOVATA_025780"/>
<dbReference type="Gene3D" id="1.25.40.20">
    <property type="entry name" value="Ankyrin repeat-containing domain"/>
    <property type="match status" value="1"/>
</dbReference>
<dbReference type="Proteomes" id="UP000236319">
    <property type="component" value="Unassembled WGS sequence"/>
</dbReference>
<dbReference type="Gene3D" id="3.40.50.300">
    <property type="entry name" value="P-loop containing nucleotide triphosphate hydrolases"/>
    <property type="match status" value="1"/>
</dbReference>
<dbReference type="GO" id="GO:0005886">
    <property type="term" value="C:plasma membrane"/>
    <property type="evidence" value="ECO:0007669"/>
    <property type="project" value="UniProtKB-SubCell"/>
</dbReference>
<evidence type="ECO:0000256" key="6">
    <source>
        <dbReference type="ARBA" id="ARBA00022840"/>
    </source>
</evidence>
<dbReference type="GO" id="GO:0005524">
    <property type="term" value="F:ATP binding"/>
    <property type="evidence" value="ECO:0007669"/>
    <property type="project" value="UniProtKB-KW"/>
</dbReference>
<evidence type="ECO:0000256" key="10">
    <source>
        <dbReference type="SAM" id="MobiDB-lite"/>
    </source>
</evidence>
<dbReference type="RefSeq" id="XP_028867328.1">
    <property type="nucleotide sequence ID" value="XM_029011495.1"/>
</dbReference>
<feature type="compositionally biased region" description="Basic residues" evidence="10">
    <location>
        <begin position="814"/>
        <end position="823"/>
    </location>
</feature>
<dbReference type="GO" id="GO:0016887">
    <property type="term" value="F:ATP hydrolysis activity"/>
    <property type="evidence" value="ECO:0007669"/>
    <property type="project" value="InterPro"/>
</dbReference>
<evidence type="ECO:0000256" key="5">
    <source>
        <dbReference type="ARBA" id="ARBA00022741"/>
    </source>
</evidence>
<dbReference type="GO" id="GO:0140359">
    <property type="term" value="F:ABC-type transporter activity"/>
    <property type="evidence" value="ECO:0007669"/>
    <property type="project" value="InterPro"/>
</dbReference>
<feature type="region of interest" description="Disordered" evidence="10">
    <location>
        <begin position="812"/>
        <end position="847"/>
    </location>
</feature>
<keyword evidence="9" id="KW-0040">ANK repeat</keyword>
<feature type="transmembrane region" description="Helical" evidence="11">
    <location>
        <begin position="172"/>
        <end position="195"/>
    </location>
</feature>
<evidence type="ECO:0000256" key="7">
    <source>
        <dbReference type="ARBA" id="ARBA00022989"/>
    </source>
</evidence>
<dbReference type="SUPFAM" id="SSF48403">
    <property type="entry name" value="Ankyrin repeat"/>
    <property type="match status" value="1"/>
</dbReference>
<evidence type="ECO:0000256" key="9">
    <source>
        <dbReference type="PROSITE-ProRule" id="PRU00023"/>
    </source>
</evidence>
<evidence type="ECO:0000256" key="2">
    <source>
        <dbReference type="ARBA" id="ARBA00022448"/>
    </source>
</evidence>
<dbReference type="FunFam" id="3.40.50.300:FF:000221">
    <property type="entry name" value="Multidrug ABC transporter ATP-binding protein"/>
    <property type="match status" value="1"/>
</dbReference>
<dbReference type="InterPro" id="IPR002110">
    <property type="entry name" value="Ankyrin_rpt"/>
</dbReference>
<dbReference type="SUPFAM" id="SSF52540">
    <property type="entry name" value="P-loop containing nucleoside triphosphate hydrolases"/>
    <property type="match status" value="1"/>
</dbReference>
<dbReference type="PROSITE" id="PS00211">
    <property type="entry name" value="ABC_TRANSPORTER_1"/>
    <property type="match status" value="1"/>
</dbReference>
<sequence>MGKCPVTGHGKSVEGDDAYVVNIDEDAKKATTKDVIDLMRPFYWPGESGDSTHKVFILRMFVILAIVALFCGKACNLLAPYYMGQVITALGENSKMLALRHLLVMAVLFLGGTTFDETRNLLFSYVQCHGLTTLALKFYSHLHTMDYQWFVDTKSGQMIRCMTRGLESMRELTRFGVLLMVPTMLEAFSVCVLFAVYFREVWLVVTLVVGLSLYIGVTIVATNWRNKTRAAEAQRDDEMHNVANDGMNNFETVKYYTNEAHEVAQYTSVVRKHQKCQWRVLSSLSILNMSQELMKQTTIGLCLLFGVLAAASGSMKVGDVVSIQTYLFYLYRPLFMLGTMYAMICRAMAGIQSAANMMQCKPAIVDREDAVSLELDVTTSSDLPMIEFQDVSFSFPERGGRRPKVILRNLSFTVPKGHSLAIVGATGAGKTTVSLLLCRLYDSSSGRIMVNGMDITAVTQESLRRNIGVVSQNTALFHATLRDNIRYAKLDATDEEVYEALRRASFLDRVMAMPDRLDTVVGEKGMRLSGGEKQRVSIARCFLKDPPIIVLDEATSALDSKTEADIQSTLRLLFHNRTVLTIAHRLSTIVDCDCIMYMENGEVKEFGSHSELLQRGGGYKSLWDAQSGGKMTALHNLVQSDNQSGLERVLEGALRIRRRDDPSATVLLPEFVDKRDSHGRTALHLAAHKGRSSVGVTHETGRIACVRLLLRYGASAQATARDSTTALHFAAQNGHEEIARELHLALSKGHAGVAAELVGRGAVQKYNAKAKLPFDLATKRTLFRLQELLGNQRFERLRDKVSGAPKVVKTRVAFYHRKKKPKKPSSEAKTDPKPDTSADVQDKANPA</sequence>
<dbReference type="PRINTS" id="PR01415">
    <property type="entry name" value="ANKYRIN"/>
</dbReference>
<evidence type="ECO:0000256" key="3">
    <source>
        <dbReference type="ARBA" id="ARBA00022475"/>
    </source>
</evidence>
<evidence type="ECO:0000259" key="12">
    <source>
        <dbReference type="PROSITE" id="PS50893"/>
    </source>
</evidence>
<dbReference type="PANTHER" id="PTHR24221:SF503">
    <property type="entry name" value="MITOCHONDRIAL POTASSIUM CHANNEL ATP-BINDING SUBUNIT"/>
    <property type="match status" value="1"/>
</dbReference>
<comment type="caution">
    <text evidence="14">The sequence shown here is derived from an EMBL/GenBank/DDBJ whole genome shotgun (WGS) entry which is preliminary data.</text>
</comment>
<evidence type="ECO:0000313" key="14">
    <source>
        <dbReference type="EMBL" id="GBE61085.1"/>
    </source>
</evidence>
<name>A0A2H6KDL8_9APIC</name>
<dbReference type="Pfam" id="PF00664">
    <property type="entry name" value="ABC_membrane"/>
    <property type="match status" value="1"/>
</dbReference>
<dbReference type="PROSITE" id="PS50929">
    <property type="entry name" value="ABC_TM1F"/>
    <property type="match status" value="1"/>
</dbReference>
<dbReference type="AlphaFoldDB" id="A0A2H6KDL8"/>
<dbReference type="InterPro" id="IPR027417">
    <property type="entry name" value="P-loop_NTPase"/>
</dbReference>
<evidence type="ECO:0000256" key="8">
    <source>
        <dbReference type="ARBA" id="ARBA00023136"/>
    </source>
</evidence>
<dbReference type="InterPro" id="IPR036770">
    <property type="entry name" value="Ankyrin_rpt-contain_sf"/>
</dbReference>
<evidence type="ECO:0000256" key="1">
    <source>
        <dbReference type="ARBA" id="ARBA00004651"/>
    </source>
</evidence>
<feature type="domain" description="ABC transporter" evidence="12">
    <location>
        <begin position="386"/>
        <end position="625"/>
    </location>
</feature>
<feature type="domain" description="ABC transmembrane type-1" evidence="13">
    <location>
        <begin position="63"/>
        <end position="344"/>
    </location>
</feature>
<dbReference type="OrthoDB" id="6500128at2759"/>
<keyword evidence="3" id="KW-1003">Cell membrane</keyword>
<reference evidence="14 15" key="1">
    <citation type="journal article" date="2017" name="BMC Genomics">
        <title>Whole-genome assembly of Babesia ovata and comparative genomics between closely related pathogens.</title>
        <authorList>
            <person name="Yamagishi J."/>
            <person name="Asada M."/>
            <person name="Hakimi H."/>
            <person name="Tanaka T.Q."/>
            <person name="Sugimoto C."/>
            <person name="Kawazu S."/>
        </authorList>
    </citation>
    <scope>NUCLEOTIDE SEQUENCE [LARGE SCALE GENOMIC DNA]</scope>
    <source>
        <strain evidence="14 15">Miyake</strain>
    </source>
</reference>
<dbReference type="InterPro" id="IPR011527">
    <property type="entry name" value="ABC1_TM_dom"/>
</dbReference>
<dbReference type="PROSITE" id="PS50893">
    <property type="entry name" value="ABC_TRANSPORTER_2"/>
    <property type="match status" value="1"/>
</dbReference>
<feature type="transmembrane region" description="Helical" evidence="11">
    <location>
        <begin position="201"/>
        <end position="221"/>
    </location>
</feature>
<feature type="transmembrane region" description="Helical" evidence="11">
    <location>
        <begin position="56"/>
        <end position="76"/>
    </location>
</feature>
<gene>
    <name evidence="14" type="ORF">BOVATA_025780</name>
</gene>